<feature type="region of interest" description="Disordered" evidence="1">
    <location>
        <begin position="1"/>
        <end position="28"/>
    </location>
</feature>
<name>A0AAV8ZXS1_9CUCU</name>
<evidence type="ECO:0000313" key="4">
    <source>
        <dbReference type="Proteomes" id="UP001162156"/>
    </source>
</evidence>
<comment type="caution">
    <text evidence="3">The sequence shown here is derived from an EMBL/GenBank/DDBJ whole genome shotgun (WGS) entry which is preliminary data.</text>
</comment>
<feature type="domain" description="PiggyBac transposable element-derived protein" evidence="2">
    <location>
        <begin position="126"/>
        <end position="209"/>
    </location>
</feature>
<dbReference type="InterPro" id="IPR029526">
    <property type="entry name" value="PGBD"/>
</dbReference>
<organism evidence="3 4">
    <name type="scientific">Rhamnusium bicolor</name>
    <dbReference type="NCBI Taxonomy" id="1586634"/>
    <lineage>
        <taxon>Eukaryota</taxon>
        <taxon>Metazoa</taxon>
        <taxon>Ecdysozoa</taxon>
        <taxon>Arthropoda</taxon>
        <taxon>Hexapoda</taxon>
        <taxon>Insecta</taxon>
        <taxon>Pterygota</taxon>
        <taxon>Neoptera</taxon>
        <taxon>Endopterygota</taxon>
        <taxon>Coleoptera</taxon>
        <taxon>Polyphaga</taxon>
        <taxon>Cucujiformia</taxon>
        <taxon>Chrysomeloidea</taxon>
        <taxon>Cerambycidae</taxon>
        <taxon>Lepturinae</taxon>
        <taxon>Rhagiini</taxon>
        <taxon>Rhamnusium</taxon>
    </lineage>
</organism>
<keyword evidence="4" id="KW-1185">Reference proteome</keyword>
<protein>
    <recommendedName>
        <fullName evidence="2">PiggyBac transposable element-derived protein domain-containing protein</fullName>
    </recommendedName>
</protein>
<proteinExistence type="predicted"/>
<dbReference type="PANTHER" id="PTHR46599">
    <property type="entry name" value="PIGGYBAC TRANSPOSABLE ELEMENT-DERIVED PROTEIN 4"/>
    <property type="match status" value="1"/>
</dbReference>
<dbReference type="EMBL" id="JANEYF010000109">
    <property type="protein sequence ID" value="KAJ8972220.1"/>
    <property type="molecule type" value="Genomic_DNA"/>
</dbReference>
<accession>A0AAV8ZXS1</accession>
<reference evidence="3" key="1">
    <citation type="journal article" date="2023" name="Insect Mol. Biol.">
        <title>Genome sequencing provides insights into the evolution of gene families encoding plant cell wall-degrading enzymes in longhorned beetles.</title>
        <authorList>
            <person name="Shin N.R."/>
            <person name="Okamura Y."/>
            <person name="Kirsch R."/>
            <person name="Pauchet Y."/>
        </authorList>
    </citation>
    <scope>NUCLEOTIDE SEQUENCE</scope>
    <source>
        <strain evidence="3">RBIC_L_NR</strain>
    </source>
</reference>
<evidence type="ECO:0000259" key="2">
    <source>
        <dbReference type="Pfam" id="PF13843"/>
    </source>
</evidence>
<gene>
    <name evidence="3" type="ORF">NQ314_000281</name>
</gene>
<dbReference type="Pfam" id="PF13843">
    <property type="entry name" value="DDE_Tnp_1_7"/>
    <property type="match status" value="1"/>
</dbReference>
<dbReference type="AlphaFoldDB" id="A0AAV8ZXS1"/>
<evidence type="ECO:0000256" key="1">
    <source>
        <dbReference type="SAM" id="MobiDB-lite"/>
    </source>
</evidence>
<sequence length="243" mass="27534">MIVEDANYIPSGSESDVGDTNGDDDIGDEDIGEIIVADSENSEDDLPLSTFPHANKVQGGNVTWAICNISCVKPPSDFQSPFGLADEVEGLNSSSCTPYKQFNLLITDETLENMTFQTNLYAEQKDKRTVHLLSNFHDPQSTAKVKRRDRDGSSKQIPCTNALVEYNKNMNCVDRFDQLKSTYEIDRKSKKWGMRILWHFIDCCVVNSYILYKLKKLPPLTLKNFRRRVIDGLLAEKLVELQN</sequence>
<dbReference type="PANTHER" id="PTHR46599:SF3">
    <property type="entry name" value="PIGGYBAC TRANSPOSABLE ELEMENT-DERIVED PROTEIN 4"/>
    <property type="match status" value="1"/>
</dbReference>
<evidence type="ECO:0000313" key="3">
    <source>
        <dbReference type="EMBL" id="KAJ8972220.1"/>
    </source>
</evidence>
<dbReference type="Proteomes" id="UP001162156">
    <property type="component" value="Unassembled WGS sequence"/>
</dbReference>